<accession>A0ABU5E0L2</accession>
<proteinExistence type="predicted"/>
<gene>
    <name evidence="1" type="ORF">SMD31_14175</name>
</gene>
<keyword evidence="2" id="KW-1185">Reference proteome</keyword>
<name>A0ABU5E0L2_9PROT</name>
<evidence type="ECO:0000313" key="1">
    <source>
        <dbReference type="EMBL" id="MDY0873085.1"/>
    </source>
</evidence>
<reference evidence="1 2" key="1">
    <citation type="journal article" date="2013" name="Antonie Van Leeuwenhoek">
        <title>Dongia rigui sp. nov., isolated from freshwater of a large wetland in Korea.</title>
        <authorList>
            <person name="Baik K.S."/>
            <person name="Hwang Y.M."/>
            <person name="Choi J.S."/>
            <person name="Kwon J."/>
            <person name="Seong C.N."/>
        </authorList>
    </citation>
    <scope>NUCLEOTIDE SEQUENCE [LARGE SCALE GENOMIC DNA]</scope>
    <source>
        <strain evidence="1 2">04SU4-P</strain>
    </source>
</reference>
<evidence type="ECO:0008006" key="3">
    <source>
        <dbReference type="Google" id="ProtNLM"/>
    </source>
</evidence>
<dbReference type="RefSeq" id="WP_320501550.1">
    <property type="nucleotide sequence ID" value="NZ_JAXCLX010000002.1"/>
</dbReference>
<organism evidence="1 2">
    <name type="scientific">Dongia rigui</name>
    <dbReference type="NCBI Taxonomy" id="940149"/>
    <lineage>
        <taxon>Bacteria</taxon>
        <taxon>Pseudomonadati</taxon>
        <taxon>Pseudomonadota</taxon>
        <taxon>Alphaproteobacteria</taxon>
        <taxon>Rhodospirillales</taxon>
        <taxon>Dongiaceae</taxon>
        <taxon>Dongia</taxon>
    </lineage>
</organism>
<protein>
    <recommendedName>
        <fullName evidence="3">Flagellar protein FliL</fullName>
    </recommendedName>
</protein>
<dbReference type="EMBL" id="JAXCLX010000002">
    <property type="protein sequence ID" value="MDY0873085.1"/>
    <property type="molecule type" value="Genomic_DNA"/>
</dbReference>
<comment type="caution">
    <text evidence="1">The sequence shown here is derived from an EMBL/GenBank/DDBJ whole genome shotgun (WGS) entry which is preliminary data.</text>
</comment>
<sequence length="147" mass="16774">MKKLIILLVILLLLGGGAAAVWWYFLKPKDENAQAEEPPPPPPVLTQIDLPLTSIAIINGNKSTQRIDFLITVVFDDAEKQKKVEERMPRLFDAVNTELHGILPRKMVEQGGFQRPYLEERLTKAVEARFGKGMINKIYIKDMQIYK</sequence>
<dbReference type="Proteomes" id="UP001271769">
    <property type="component" value="Unassembled WGS sequence"/>
</dbReference>
<evidence type="ECO:0000313" key="2">
    <source>
        <dbReference type="Proteomes" id="UP001271769"/>
    </source>
</evidence>